<reference evidence="3" key="1">
    <citation type="submission" date="2016-09" db="EMBL/GenBank/DDBJ databases">
        <title>Acidihalobacter prosperus F5.</title>
        <authorList>
            <person name="Khaleque H.N."/>
            <person name="Ramsay J.P."/>
            <person name="Kaksonen A.H."/>
            <person name="Boxall N.J."/>
            <person name="Watkin E.L.J."/>
        </authorList>
    </citation>
    <scope>NUCLEOTIDE SEQUENCE [LARGE SCALE GENOMIC DNA]</scope>
    <source>
        <strain evidence="3">F5</strain>
    </source>
</reference>
<keyword evidence="3" id="KW-1185">Reference proteome</keyword>
<dbReference type="Proteomes" id="UP000095401">
    <property type="component" value="Chromosome"/>
</dbReference>
<gene>
    <name evidence="2" type="ORF">BI364_16305</name>
</gene>
<sequence length="449" mass="48209">MSISIHRHLRLPAGAISLLLPFAPAHAVPSFARQLGVSCAACHTAYPQLTPFGRQFKLLGYTMQNEPTVKADNGKRLDIDRWAPLSLMVMVSDSLPQHPGPGNDASQVEFPNQLSLFYAGAITDHIGTFLQYTAGDGGAFGLDNTDVRYANQTSLGSTSVIYGIDLNNNPTVQDVWNSTPAWQFPYFTPGDTFTTAGGAAVPATLIEGALAQQVAGLTAYGYFDNTYYVEAGVYHGMNNPSTDSPANGGQYIKGMAPYWRLAYTGQAGNSNWEVGTLGLIADVPVDGPTGPTDKFTDIGFDGQYQWLAGKNTVTVHGAYYHEHQNLNGTTALTGTSYGSQHLDTYNVSATYYYRRMYGATLAYLGASSSSNAVDQGSLAGPAGASTASGIPTTYAPGDRGASAYIAQLDYVPWYNTQFSLQYMAFNKVNGTTTDAALNNYFMLGMWYAY</sequence>
<accession>A0A1D8IS41</accession>
<dbReference type="AlphaFoldDB" id="A0A1D8IS41"/>
<evidence type="ECO:0000313" key="2">
    <source>
        <dbReference type="EMBL" id="AOU99286.1"/>
    </source>
</evidence>
<feature type="signal peptide" evidence="1">
    <location>
        <begin position="1"/>
        <end position="27"/>
    </location>
</feature>
<organism evidence="2 3">
    <name type="scientific">Acidihalobacter yilgarnensis</name>
    <dbReference type="NCBI Taxonomy" id="2819280"/>
    <lineage>
        <taxon>Bacteria</taxon>
        <taxon>Pseudomonadati</taxon>
        <taxon>Pseudomonadota</taxon>
        <taxon>Gammaproteobacteria</taxon>
        <taxon>Chromatiales</taxon>
        <taxon>Ectothiorhodospiraceae</taxon>
        <taxon>Acidihalobacter</taxon>
    </lineage>
</organism>
<feature type="chain" id="PRO_5009108462" description="Cytochrome C" evidence="1">
    <location>
        <begin position="28"/>
        <end position="449"/>
    </location>
</feature>
<name>A0A1D8IS41_9GAMM</name>
<dbReference type="RefSeq" id="WP_070079636.1">
    <property type="nucleotide sequence ID" value="NZ_CP017415.1"/>
</dbReference>
<dbReference type="KEGG" id="aprs:BI364_16305"/>
<dbReference type="EMBL" id="CP017415">
    <property type="protein sequence ID" value="AOU99286.1"/>
    <property type="molecule type" value="Genomic_DNA"/>
</dbReference>
<evidence type="ECO:0000313" key="3">
    <source>
        <dbReference type="Proteomes" id="UP000095401"/>
    </source>
</evidence>
<protein>
    <recommendedName>
        <fullName evidence="4">Cytochrome C</fullName>
    </recommendedName>
</protein>
<keyword evidence="1" id="KW-0732">Signal</keyword>
<proteinExistence type="predicted"/>
<evidence type="ECO:0008006" key="4">
    <source>
        <dbReference type="Google" id="ProtNLM"/>
    </source>
</evidence>
<evidence type="ECO:0000256" key="1">
    <source>
        <dbReference type="SAM" id="SignalP"/>
    </source>
</evidence>